<protein>
    <recommendedName>
        <fullName evidence="3">Zn(2)-C6 fungal-type domain-containing protein</fullName>
    </recommendedName>
</protein>
<feature type="region of interest" description="Disordered" evidence="2">
    <location>
        <begin position="1"/>
        <end position="63"/>
    </location>
</feature>
<dbReference type="EMBL" id="JAGPXC010000009">
    <property type="protein sequence ID" value="KAH6647011.1"/>
    <property type="molecule type" value="Genomic_DNA"/>
</dbReference>
<evidence type="ECO:0000259" key="3">
    <source>
        <dbReference type="PROSITE" id="PS50048"/>
    </source>
</evidence>
<gene>
    <name evidence="4" type="ORF">BKA67DRAFT_525519</name>
</gene>
<dbReference type="PROSITE" id="PS50048">
    <property type="entry name" value="ZN2_CY6_FUNGAL_2"/>
    <property type="match status" value="1"/>
</dbReference>
<dbReference type="GO" id="GO:0008270">
    <property type="term" value="F:zinc ion binding"/>
    <property type="evidence" value="ECO:0007669"/>
    <property type="project" value="InterPro"/>
</dbReference>
<proteinExistence type="predicted"/>
<dbReference type="PANTHER" id="PTHR47655">
    <property type="entry name" value="QUINIC ACID UTILIZATION ACTIVATOR"/>
    <property type="match status" value="1"/>
</dbReference>
<dbReference type="PANTHER" id="PTHR47655:SF3">
    <property type="entry name" value="ZN(II)2CYS6 TRANSCRIPTION FACTOR (EUROFUNG)"/>
    <property type="match status" value="1"/>
</dbReference>
<dbReference type="AlphaFoldDB" id="A0A9P8RN34"/>
<dbReference type="PROSITE" id="PS00463">
    <property type="entry name" value="ZN2_CY6_FUNGAL_1"/>
    <property type="match status" value="1"/>
</dbReference>
<dbReference type="GeneID" id="70127566"/>
<feature type="domain" description="Zn(2)-C6 fungal-type" evidence="3">
    <location>
        <begin position="71"/>
        <end position="100"/>
    </location>
</feature>
<dbReference type="Pfam" id="PF00172">
    <property type="entry name" value="Zn_clus"/>
    <property type="match status" value="1"/>
</dbReference>
<dbReference type="SUPFAM" id="SSF57701">
    <property type="entry name" value="Zn2/Cys6 DNA-binding domain"/>
    <property type="match status" value="1"/>
</dbReference>
<comment type="caution">
    <text evidence="4">The sequence shown here is derived from an EMBL/GenBank/DDBJ whole genome shotgun (WGS) entry which is preliminary data.</text>
</comment>
<dbReference type="RefSeq" id="XP_045953525.1">
    <property type="nucleotide sequence ID" value="XM_046098674.1"/>
</dbReference>
<dbReference type="OrthoDB" id="4151048at2759"/>
<dbReference type="GO" id="GO:0000981">
    <property type="term" value="F:DNA-binding transcription factor activity, RNA polymerase II-specific"/>
    <property type="evidence" value="ECO:0007669"/>
    <property type="project" value="InterPro"/>
</dbReference>
<evidence type="ECO:0000313" key="5">
    <source>
        <dbReference type="Proteomes" id="UP000758603"/>
    </source>
</evidence>
<accession>A0A9P8RN34</accession>
<dbReference type="InterPro" id="IPR001138">
    <property type="entry name" value="Zn2Cys6_DnaBD"/>
</dbReference>
<evidence type="ECO:0000256" key="2">
    <source>
        <dbReference type="SAM" id="MobiDB-lite"/>
    </source>
</evidence>
<dbReference type="Gene3D" id="4.10.240.10">
    <property type="entry name" value="Zn(2)-C6 fungal-type DNA-binding domain"/>
    <property type="match status" value="1"/>
</dbReference>
<feature type="compositionally biased region" description="Polar residues" evidence="2">
    <location>
        <begin position="20"/>
        <end position="30"/>
    </location>
</feature>
<evidence type="ECO:0000313" key="4">
    <source>
        <dbReference type="EMBL" id="KAH6647011.1"/>
    </source>
</evidence>
<dbReference type="Proteomes" id="UP000758603">
    <property type="component" value="Unassembled WGS sequence"/>
</dbReference>
<organism evidence="4 5">
    <name type="scientific">Truncatella angustata</name>
    <dbReference type="NCBI Taxonomy" id="152316"/>
    <lineage>
        <taxon>Eukaryota</taxon>
        <taxon>Fungi</taxon>
        <taxon>Dikarya</taxon>
        <taxon>Ascomycota</taxon>
        <taxon>Pezizomycotina</taxon>
        <taxon>Sordariomycetes</taxon>
        <taxon>Xylariomycetidae</taxon>
        <taxon>Amphisphaeriales</taxon>
        <taxon>Sporocadaceae</taxon>
        <taxon>Truncatella</taxon>
    </lineage>
</organism>
<dbReference type="InterPro" id="IPR052783">
    <property type="entry name" value="Metabolic/Drug-Res_Regulator"/>
</dbReference>
<keyword evidence="1" id="KW-0539">Nucleus</keyword>
<evidence type="ECO:0000256" key="1">
    <source>
        <dbReference type="ARBA" id="ARBA00023242"/>
    </source>
</evidence>
<dbReference type="InterPro" id="IPR036864">
    <property type="entry name" value="Zn2-C6_fun-type_DNA-bd_sf"/>
</dbReference>
<keyword evidence="5" id="KW-1185">Reference proteome</keyword>
<dbReference type="SMART" id="SM00066">
    <property type="entry name" value="GAL4"/>
    <property type="match status" value="1"/>
</dbReference>
<reference evidence="4" key="1">
    <citation type="journal article" date="2021" name="Nat. Commun.">
        <title>Genetic determinants of endophytism in the Arabidopsis root mycobiome.</title>
        <authorList>
            <person name="Mesny F."/>
            <person name="Miyauchi S."/>
            <person name="Thiergart T."/>
            <person name="Pickel B."/>
            <person name="Atanasova L."/>
            <person name="Karlsson M."/>
            <person name="Huettel B."/>
            <person name="Barry K.W."/>
            <person name="Haridas S."/>
            <person name="Chen C."/>
            <person name="Bauer D."/>
            <person name="Andreopoulos W."/>
            <person name="Pangilinan J."/>
            <person name="LaButti K."/>
            <person name="Riley R."/>
            <person name="Lipzen A."/>
            <person name="Clum A."/>
            <person name="Drula E."/>
            <person name="Henrissat B."/>
            <person name="Kohler A."/>
            <person name="Grigoriev I.V."/>
            <person name="Martin F.M."/>
            <person name="Hacquard S."/>
        </authorList>
    </citation>
    <scope>NUCLEOTIDE SEQUENCE</scope>
    <source>
        <strain evidence="4">MPI-SDFR-AT-0073</strain>
    </source>
</reference>
<dbReference type="CDD" id="cd00067">
    <property type="entry name" value="GAL4"/>
    <property type="match status" value="1"/>
</dbReference>
<name>A0A9P8RN34_9PEZI</name>
<dbReference type="CDD" id="cd15486">
    <property type="entry name" value="ZIP_Sip4"/>
    <property type="match status" value="1"/>
</dbReference>
<sequence>MDKSMPTPPMEDNIKLSTGVRRNTTSSTKSVKPVHRNSKRASQTSHSPIHDHAPLSPHGNGMDRHKRVWKACERCRQKKTKCDGEFPCKRCKDDGLVCTAGTRKKTEYKQLPRGYAEVLENTQLALIATVHKLYAMMRNGQQWDLAEPELNDRGQPIIHNIATLLGCIRPNADADLPPHTVFPEDEGGLAKLAAELEVHQQDSNMVPIKSETDSTYNRTERASSSELDHSDFEQDYRKTMMSSQNLQTLSPQSFTSYNDFDTNTVPTEMDPSAMFPVQTTTNPAAFPSWNIARPTSMGGIPPQFMQQMDLNMADIMLSQGLVESEFGTLKPHILNCPNPEVMLGVGDPMIYSGYSIDPLRT</sequence>